<dbReference type="Pfam" id="PF13416">
    <property type="entry name" value="SBP_bac_8"/>
    <property type="match status" value="1"/>
</dbReference>
<name>A0ABU2QUS6_9ACTN</name>
<comment type="caution">
    <text evidence="1">The sequence shown here is derived from an EMBL/GenBank/DDBJ whole genome shotgun (WGS) entry which is preliminary data.</text>
</comment>
<protein>
    <submittedName>
        <fullName evidence="1">Extracellular solute-binding protein</fullName>
    </submittedName>
</protein>
<reference evidence="2" key="1">
    <citation type="submission" date="2023-07" db="EMBL/GenBank/DDBJ databases">
        <title>30 novel species of actinomycetes from the DSMZ collection.</title>
        <authorList>
            <person name="Nouioui I."/>
        </authorList>
    </citation>
    <scope>NUCLEOTIDE SEQUENCE [LARGE SCALE GENOMIC DNA]</scope>
    <source>
        <strain evidence="2">DSM 41635</strain>
    </source>
</reference>
<dbReference type="EMBL" id="JAVRFB010000268">
    <property type="protein sequence ID" value="MDT0407024.1"/>
    <property type="molecule type" value="Genomic_DNA"/>
</dbReference>
<accession>A0ABU2QUS6</accession>
<proteinExistence type="predicted"/>
<feature type="non-terminal residue" evidence="1">
    <location>
        <position position="1"/>
    </location>
</feature>
<dbReference type="RefSeq" id="WP_311711712.1">
    <property type="nucleotide sequence ID" value="NZ_JAVRFB010000268.1"/>
</dbReference>
<evidence type="ECO:0000313" key="1">
    <source>
        <dbReference type="EMBL" id="MDT0407024.1"/>
    </source>
</evidence>
<dbReference type="Gene3D" id="3.40.190.10">
    <property type="entry name" value="Periplasmic binding protein-like II"/>
    <property type="match status" value="1"/>
</dbReference>
<sequence length="138" mass="14441">GKWDITSAPGATAANWGGSFLAVPKAGKNVEEAAKLVKWLTAPEQQAAVFKAIGVFPSNQGAYELPDVKSATLPYFNDAPIGQIYADGAKSIPEAVLGPKDGVIKDSISTQINNMEQRGTEPDAAWDAAVRTVDKAIG</sequence>
<gene>
    <name evidence="1" type="ORF">RM528_34870</name>
</gene>
<dbReference type="Proteomes" id="UP001180503">
    <property type="component" value="Unassembled WGS sequence"/>
</dbReference>
<dbReference type="SUPFAM" id="SSF53850">
    <property type="entry name" value="Periplasmic binding protein-like II"/>
    <property type="match status" value="1"/>
</dbReference>
<organism evidence="1 2">
    <name type="scientific">Streptomyces edwardsiae</name>
    <dbReference type="NCBI Taxonomy" id="3075527"/>
    <lineage>
        <taxon>Bacteria</taxon>
        <taxon>Bacillati</taxon>
        <taxon>Actinomycetota</taxon>
        <taxon>Actinomycetes</taxon>
        <taxon>Kitasatosporales</taxon>
        <taxon>Streptomycetaceae</taxon>
        <taxon>Streptomyces</taxon>
    </lineage>
</organism>
<evidence type="ECO:0000313" key="2">
    <source>
        <dbReference type="Proteomes" id="UP001180503"/>
    </source>
</evidence>
<dbReference type="InterPro" id="IPR006059">
    <property type="entry name" value="SBP"/>
</dbReference>